<protein>
    <recommendedName>
        <fullName evidence="3">HTH luxR-type domain-containing protein</fullName>
    </recommendedName>
</protein>
<organism evidence="1 2">
    <name type="scientific">Bradyrhizobium algeriense</name>
    <dbReference type="NCBI Taxonomy" id="634784"/>
    <lineage>
        <taxon>Bacteria</taxon>
        <taxon>Pseudomonadati</taxon>
        <taxon>Pseudomonadota</taxon>
        <taxon>Alphaproteobacteria</taxon>
        <taxon>Hyphomicrobiales</taxon>
        <taxon>Nitrobacteraceae</taxon>
        <taxon>Bradyrhizobium</taxon>
    </lineage>
</organism>
<gene>
    <name evidence="1" type="ORF">V1286_007900</name>
</gene>
<accession>A0ABU8BP72</accession>
<evidence type="ECO:0000313" key="2">
    <source>
        <dbReference type="Proteomes" id="UP001364224"/>
    </source>
</evidence>
<reference evidence="1 2" key="1">
    <citation type="submission" date="2024-02" db="EMBL/GenBank/DDBJ databases">
        <title>Adaptive strategies in a cosmopolitan and abundant soil bacterium.</title>
        <authorList>
            <person name="Carini P."/>
        </authorList>
    </citation>
    <scope>NUCLEOTIDE SEQUENCE [LARGE SCALE GENOMIC DNA]</scope>
    <source>
        <strain evidence="1 2">AZCC 1608</strain>
    </source>
</reference>
<name>A0ABU8BP72_9BRAD</name>
<evidence type="ECO:0000313" key="1">
    <source>
        <dbReference type="EMBL" id="MEH2560371.1"/>
    </source>
</evidence>
<keyword evidence="2" id="KW-1185">Reference proteome</keyword>
<dbReference type="EMBL" id="JAZHRV010000001">
    <property type="protein sequence ID" value="MEH2560371.1"/>
    <property type="molecule type" value="Genomic_DNA"/>
</dbReference>
<sequence>MGVRAGLAEKLEITVHSMHARLKALIERNSMATLDYANAF</sequence>
<evidence type="ECO:0008006" key="3">
    <source>
        <dbReference type="Google" id="ProtNLM"/>
    </source>
</evidence>
<proteinExistence type="predicted"/>
<dbReference type="Proteomes" id="UP001364224">
    <property type="component" value="Unassembled WGS sequence"/>
</dbReference>
<comment type="caution">
    <text evidence="1">The sequence shown here is derived from an EMBL/GenBank/DDBJ whole genome shotgun (WGS) entry which is preliminary data.</text>
</comment>